<proteinExistence type="predicted"/>
<name>A0ABQ8JR80_DERPT</name>
<reference evidence="1 2" key="2">
    <citation type="journal article" date="2022" name="Mol. Biol. Evol.">
        <title>Comparative Genomics Reveals Insights into the Divergent Evolution of Astigmatic Mites and Household Pest Adaptations.</title>
        <authorList>
            <person name="Xiong Q."/>
            <person name="Wan A.T."/>
            <person name="Liu X."/>
            <person name="Fung C.S."/>
            <person name="Xiao X."/>
            <person name="Malainual N."/>
            <person name="Hou J."/>
            <person name="Wang L."/>
            <person name="Wang M."/>
            <person name="Yang K.Y."/>
            <person name="Cui Y."/>
            <person name="Leung E.L."/>
            <person name="Nong W."/>
            <person name="Shin S.K."/>
            <person name="Au S.W."/>
            <person name="Jeong K.Y."/>
            <person name="Chew F.T."/>
            <person name="Hui J.H."/>
            <person name="Leung T.F."/>
            <person name="Tungtrongchitr A."/>
            <person name="Zhong N."/>
            <person name="Liu Z."/>
            <person name="Tsui S.K."/>
        </authorList>
    </citation>
    <scope>NUCLEOTIDE SEQUENCE [LARGE SCALE GENOMIC DNA]</scope>
    <source>
        <strain evidence="1">Derp</strain>
    </source>
</reference>
<comment type="caution">
    <text evidence="1">The sequence shown here is derived from an EMBL/GenBank/DDBJ whole genome shotgun (WGS) entry which is preliminary data.</text>
</comment>
<dbReference type="Proteomes" id="UP000887458">
    <property type="component" value="Unassembled WGS sequence"/>
</dbReference>
<keyword evidence="2" id="KW-1185">Reference proteome</keyword>
<dbReference type="EMBL" id="NJHN03000023">
    <property type="protein sequence ID" value="KAH9425116.1"/>
    <property type="molecule type" value="Genomic_DNA"/>
</dbReference>
<organism evidence="1 2">
    <name type="scientific">Dermatophagoides pteronyssinus</name>
    <name type="common">European house dust mite</name>
    <dbReference type="NCBI Taxonomy" id="6956"/>
    <lineage>
        <taxon>Eukaryota</taxon>
        <taxon>Metazoa</taxon>
        <taxon>Ecdysozoa</taxon>
        <taxon>Arthropoda</taxon>
        <taxon>Chelicerata</taxon>
        <taxon>Arachnida</taxon>
        <taxon>Acari</taxon>
        <taxon>Acariformes</taxon>
        <taxon>Sarcoptiformes</taxon>
        <taxon>Astigmata</taxon>
        <taxon>Psoroptidia</taxon>
        <taxon>Analgoidea</taxon>
        <taxon>Pyroglyphidae</taxon>
        <taxon>Dermatophagoidinae</taxon>
        <taxon>Dermatophagoides</taxon>
    </lineage>
</organism>
<accession>A0ABQ8JR80</accession>
<protein>
    <submittedName>
        <fullName evidence="1">Uncharacterized protein</fullName>
    </submittedName>
</protein>
<gene>
    <name evidence="1" type="ORF">DERP_011844</name>
</gene>
<evidence type="ECO:0000313" key="2">
    <source>
        <dbReference type="Proteomes" id="UP000887458"/>
    </source>
</evidence>
<evidence type="ECO:0000313" key="1">
    <source>
        <dbReference type="EMBL" id="KAH9425116.1"/>
    </source>
</evidence>
<reference evidence="1 2" key="1">
    <citation type="journal article" date="2018" name="J. Allergy Clin. Immunol.">
        <title>High-quality assembly of Dermatophagoides pteronyssinus genome and transcriptome reveals a wide range of novel allergens.</title>
        <authorList>
            <person name="Liu X.Y."/>
            <person name="Yang K.Y."/>
            <person name="Wang M.Q."/>
            <person name="Kwok J.S."/>
            <person name="Zeng X."/>
            <person name="Yang Z."/>
            <person name="Xiao X.J."/>
            <person name="Lau C.P."/>
            <person name="Li Y."/>
            <person name="Huang Z.M."/>
            <person name="Ba J.G."/>
            <person name="Yim A.K."/>
            <person name="Ouyang C.Y."/>
            <person name="Ngai S.M."/>
            <person name="Chan T.F."/>
            <person name="Leung E.L."/>
            <person name="Liu L."/>
            <person name="Liu Z.G."/>
            <person name="Tsui S.K."/>
        </authorList>
    </citation>
    <scope>NUCLEOTIDE SEQUENCE [LARGE SCALE GENOMIC DNA]</scope>
    <source>
        <strain evidence="1">Derp</strain>
    </source>
</reference>
<sequence length="68" mass="8022">MNSLRKTIVSPEKNMWEPKNMQRNKNVFFETHSNEKTKGNPGSIMIHSMILYFQIKSLSPKSKLEIRK</sequence>